<organism evidence="2 3">
    <name type="scientific">Polarella glacialis</name>
    <name type="common">Dinoflagellate</name>
    <dbReference type="NCBI Taxonomy" id="89957"/>
    <lineage>
        <taxon>Eukaryota</taxon>
        <taxon>Sar</taxon>
        <taxon>Alveolata</taxon>
        <taxon>Dinophyceae</taxon>
        <taxon>Suessiales</taxon>
        <taxon>Suessiaceae</taxon>
        <taxon>Polarella</taxon>
    </lineage>
</organism>
<dbReference type="Proteomes" id="UP000626109">
    <property type="component" value="Unassembled WGS sequence"/>
</dbReference>
<evidence type="ECO:0000313" key="2">
    <source>
        <dbReference type="EMBL" id="CAE8723069.1"/>
    </source>
</evidence>
<keyword evidence="1" id="KW-0732">Signal</keyword>
<dbReference type="AlphaFoldDB" id="A0A813LDJ8"/>
<protein>
    <submittedName>
        <fullName evidence="2">Uncharacterized protein</fullName>
    </submittedName>
</protein>
<feature type="signal peptide" evidence="1">
    <location>
        <begin position="1"/>
        <end position="18"/>
    </location>
</feature>
<evidence type="ECO:0000256" key="1">
    <source>
        <dbReference type="SAM" id="SignalP"/>
    </source>
</evidence>
<proteinExistence type="predicted"/>
<gene>
    <name evidence="2" type="ORF">PGLA2088_LOCUS42916</name>
</gene>
<reference evidence="2" key="1">
    <citation type="submission" date="2021-02" db="EMBL/GenBank/DDBJ databases">
        <authorList>
            <person name="Dougan E. K."/>
            <person name="Rhodes N."/>
            <person name="Thang M."/>
            <person name="Chan C."/>
        </authorList>
    </citation>
    <scope>NUCLEOTIDE SEQUENCE</scope>
</reference>
<dbReference type="EMBL" id="CAJNNW010034534">
    <property type="protein sequence ID" value="CAE8723069.1"/>
    <property type="molecule type" value="Genomic_DNA"/>
</dbReference>
<feature type="chain" id="PRO_5032777054" evidence="1">
    <location>
        <begin position="19"/>
        <end position="181"/>
    </location>
</feature>
<sequence>MLGKAFIIATLCVSVAHGFVFTANCVPGITVANFGDSNIFNYSTILRHLLPARYGDLVAVAADDGADCLAAQNAINENRVLLHDVPDKYHMTVLDPSEEALSLRVSQMAVLMKSYLYVFRTANFNPDRFSGACPSGSTVSSLNQLVKTVGFVAGLKKAVGNLTYLYVFENCKGNRTTQWWV</sequence>
<evidence type="ECO:0000313" key="3">
    <source>
        <dbReference type="Proteomes" id="UP000626109"/>
    </source>
</evidence>
<accession>A0A813LDJ8</accession>
<comment type="caution">
    <text evidence="2">The sequence shown here is derived from an EMBL/GenBank/DDBJ whole genome shotgun (WGS) entry which is preliminary data.</text>
</comment>
<name>A0A813LDJ8_POLGL</name>